<dbReference type="GO" id="GO:0004557">
    <property type="term" value="F:alpha-galactosidase activity"/>
    <property type="evidence" value="ECO:0007669"/>
    <property type="project" value="UniProtKB-EC"/>
</dbReference>
<accession>A0AAW1W931</accession>
<dbReference type="EC" id="3.2.1.22" evidence="3"/>
<comment type="caution">
    <text evidence="8">The sequence shown here is derived from an EMBL/GenBank/DDBJ whole genome shotgun (WGS) entry which is preliminary data.</text>
</comment>
<gene>
    <name evidence="8" type="ORF">M0R45_028348</name>
</gene>
<dbReference type="AlphaFoldDB" id="A0AAW1W931"/>
<evidence type="ECO:0000256" key="2">
    <source>
        <dbReference type="ARBA" id="ARBA00009743"/>
    </source>
</evidence>
<dbReference type="Gene3D" id="3.20.20.70">
    <property type="entry name" value="Aldolase class I"/>
    <property type="match status" value="1"/>
</dbReference>
<dbReference type="EMBL" id="JBEDUW010000006">
    <property type="protein sequence ID" value="KAK9919770.1"/>
    <property type="molecule type" value="Genomic_DNA"/>
</dbReference>
<keyword evidence="4" id="KW-0732">Signal</keyword>
<evidence type="ECO:0000259" key="7">
    <source>
        <dbReference type="Pfam" id="PF17801"/>
    </source>
</evidence>
<dbReference type="GO" id="GO:0005975">
    <property type="term" value="P:carbohydrate metabolic process"/>
    <property type="evidence" value="ECO:0007669"/>
    <property type="project" value="InterPro"/>
</dbReference>
<organism evidence="8 9">
    <name type="scientific">Rubus argutus</name>
    <name type="common">Southern blackberry</name>
    <dbReference type="NCBI Taxonomy" id="59490"/>
    <lineage>
        <taxon>Eukaryota</taxon>
        <taxon>Viridiplantae</taxon>
        <taxon>Streptophyta</taxon>
        <taxon>Embryophyta</taxon>
        <taxon>Tracheophyta</taxon>
        <taxon>Spermatophyta</taxon>
        <taxon>Magnoliopsida</taxon>
        <taxon>eudicotyledons</taxon>
        <taxon>Gunneridae</taxon>
        <taxon>Pentapetalae</taxon>
        <taxon>rosids</taxon>
        <taxon>fabids</taxon>
        <taxon>Rosales</taxon>
        <taxon>Rosaceae</taxon>
        <taxon>Rosoideae</taxon>
        <taxon>Rosoideae incertae sedis</taxon>
        <taxon>Rubus</taxon>
    </lineage>
</organism>
<proteinExistence type="inferred from homology"/>
<dbReference type="InterPro" id="IPR002241">
    <property type="entry name" value="Glyco_hydro_27"/>
</dbReference>
<dbReference type="InterPro" id="IPR041233">
    <property type="entry name" value="Melibiase_C"/>
</dbReference>
<dbReference type="Gene3D" id="2.60.40.1180">
    <property type="entry name" value="Golgi alpha-mannosidase II"/>
    <property type="match status" value="1"/>
</dbReference>
<evidence type="ECO:0000313" key="8">
    <source>
        <dbReference type="EMBL" id="KAK9919770.1"/>
    </source>
</evidence>
<dbReference type="Proteomes" id="UP001457282">
    <property type="component" value="Unassembled WGS sequence"/>
</dbReference>
<dbReference type="InterPro" id="IPR017853">
    <property type="entry name" value="GH"/>
</dbReference>
<keyword evidence="9" id="KW-1185">Reference proteome</keyword>
<evidence type="ECO:0000256" key="3">
    <source>
        <dbReference type="ARBA" id="ARBA00012755"/>
    </source>
</evidence>
<evidence type="ECO:0000256" key="1">
    <source>
        <dbReference type="ARBA" id="ARBA00001255"/>
    </source>
</evidence>
<protein>
    <recommendedName>
        <fullName evidence="3">alpha-galactosidase</fullName>
        <ecNumber evidence="3">3.2.1.22</ecNumber>
    </recommendedName>
</protein>
<sequence>MPNGFMSVNTTLQAGRFLADLYQQFANWGVDFVKQDCLLRNQRPILYSVSPGIGATRMMAKIISGVVNMYSITGDDWEDWEDVVARFDVARDFAAANMIGANSSWPDLDMLPLGWLSDAGSNEGPHRTINLTLEELRTLMTLGCMANSNNKEFQYIKSEGLRSWVATGRQGEIYVAFFNLSSEKTTITIRNSDLVKALPGTKLISGASCKGTEVWSRQDLGIIDHSKSIVVESHGTSLVVIHCNYVSAE</sequence>
<dbReference type="SUPFAM" id="SSF51011">
    <property type="entry name" value="Glycosyl hydrolase domain"/>
    <property type="match status" value="1"/>
</dbReference>
<dbReference type="InterPro" id="IPR013785">
    <property type="entry name" value="Aldolase_TIM"/>
</dbReference>
<dbReference type="InterPro" id="IPR013780">
    <property type="entry name" value="Glyco_hydro_b"/>
</dbReference>
<feature type="domain" description="Alpha galactosidase C-terminal" evidence="7">
    <location>
        <begin position="160"/>
        <end position="240"/>
    </location>
</feature>
<comment type="catalytic activity">
    <reaction evidence="1">
        <text>Hydrolysis of terminal, non-reducing alpha-D-galactose residues in alpha-D-galactosides, including galactose oligosaccharides, galactomannans and galactolipids.</text>
        <dbReference type="EC" id="3.2.1.22"/>
    </reaction>
</comment>
<dbReference type="SUPFAM" id="SSF51445">
    <property type="entry name" value="(Trans)glycosidases"/>
    <property type="match status" value="1"/>
</dbReference>
<dbReference type="PANTHER" id="PTHR11452:SF42">
    <property type="entry name" value="ALPHA-GALACTOSIDASE"/>
    <property type="match status" value="1"/>
</dbReference>
<keyword evidence="5" id="KW-0378">Hydrolase</keyword>
<dbReference type="Pfam" id="PF17801">
    <property type="entry name" value="Melibiase_C"/>
    <property type="match status" value="1"/>
</dbReference>
<dbReference type="PANTHER" id="PTHR11452">
    <property type="entry name" value="ALPHA-GALACTOSIDASE/ALPHA-N-ACETYLGALACTOSAMINIDASE"/>
    <property type="match status" value="1"/>
</dbReference>
<evidence type="ECO:0000313" key="9">
    <source>
        <dbReference type="Proteomes" id="UP001457282"/>
    </source>
</evidence>
<name>A0AAW1W931_RUBAR</name>
<keyword evidence="6" id="KW-0326">Glycosidase</keyword>
<evidence type="ECO:0000256" key="4">
    <source>
        <dbReference type="ARBA" id="ARBA00022729"/>
    </source>
</evidence>
<evidence type="ECO:0000256" key="6">
    <source>
        <dbReference type="ARBA" id="ARBA00023295"/>
    </source>
</evidence>
<evidence type="ECO:0000256" key="5">
    <source>
        <dbReference type="ARBA" id="ARBA00022801"/>
    </source>
</evidence>
<comment type="similarity">
    <text evidence="2">Belongs to the glycosyl hydrolase 27 family.</text>
</comment>
<reference evidence="8 9" key="1">
    <citation type="journal article" date="2023" name="G3 (Bethesda)">
        <title>A chromosome-length genome assembly and annotation of blackberry (Rubus argutus, cv. 'Hillquist').</title>
        <authorList>
            <person name="Bruna T."/>
            <person name="Aryal R."/>
            <person name="Dudchenko O."/>
            <person name="Sargent D.J."/>
            <person name="Mead D."/>
            <person name="Buti M."/>
            <person name="Cavallini A."/>
            <person name="Hytonen T."/>
            <person name="Andres J."/>
            <person name="Pham M."/>
            <person name="Weisz D."/>
            <person name="Mascagni F."/>
            <person name="Usai G."/>
            <person name="Natali L."/>
            <person name="Bassil N."/>
            <person name="Fernandez G.E."/>
            <person name="Lomsadze A."/>
            <person name="Armour M."/>
            <person name="Olukolu B."/>
            <person name="Poorten T."/>
            <person name="Britton C."/>
            <person name="Davik J."/>
            <person name="Ashrafi H."/>
            <person name="Aiden E.L."/>
            <person name="Borodovsky M."/>
            <person name="Worthington M."/>
        </authorList>
    </citation>
    <scope>NUCLEOTIDE SEQUENCE [LARGE SCALE GENOMIC DNA]</scope>
    <source>
        <strain evidence="8">PI 553951</strain>
    </source>
</reference>